<feature type="coiled-coil region" evidence="1">
    <location>
        <begin position="59"/>
        <end position="100"/>
    </location>
</feature>
<proteinExistence type="predicted"/>
<evidence type="ECO:0000313" key="3">
    <source>
        <dbReference type="EMBL" id="PIC48249.1"/>
    </source>
</evidence>
<feature type="region of interest" description="Disordered" evidence="2">
    <location>
        <begin position="447"/>
        <end position="470"/>
    </location>
</feature>
<dbReference type="OrthoDB" id="5904545at2759"/>
<feature type="region of interest" description="Disordered" evidence="2">
    <location>
        <begin position="515"/>
        <end position="541"/>
    </location>
</feature>
<accession>A0A2G5V8Z9</accession>
<protein>
    <submittedName>
        <fullName evidence="3">Uncharacterized protein</fullName>
    </submittedName>
</protein>
<comment type="caution">
    <text evidence="3">The sequence shown here is derived from an EMBL/GenBank/DDBJ whole genome shotgun (WGS) entry which is preliminary data.</text>
</comment>
<organism evidence="3 4">
    <name type="scientific">Caenorhabditis nigoni</name>
    <dbReference type="NCBI Taxonomy" id="1611254"/>
    <lineage>
        <taxon>Eukaryota</taxon>
        <taxon>Metazoa</taxon>
        <taxon>Ecdysozoa</taxon>
        <taxon>Nematoda</taxon>
        <taxon>Chromadorea</taxon>
        <taxon>Rhabditida</taxon>
        <taxon>Rhabditina</taxon>
        <taxon>Rhabditomorpha</taxon>
        <taxon>Rhabditoidea</taxon>
        <taxon>Rhabditidae</taxon>
        <taxon>Peloderinae</taxon>
        <taxon>Caenorhabditis</taxon>
    </lineage>
</organism>
<gene>
    <name evidence="3" type="primary">Cnig_chr_II.g7297</name>
    <name evidence="3" type="ORF">B9Z55_007297</name>
</gene>
<name>A0A2G5V8Z9_9PELO</name>
<evidence type="ECO:0000256" key="2">
    <source>
        <dbReference type="SAM" id="MobiDB-lite"/>
    </source>
</evidence>
<sequence>MRYLQFICLEKWATTTIKSVEKLIGEALAEKDRQAHASNLQITTLEQTIRDQTALLVRMDEALKQIPAFEEQLETSELNRKAAENAREMLEQQIDFDRGNFNNAKKQWILNDKKKDERINELESTVKTLVEEKTTHLARIATLNEQWKGAARQTIQDRIEFGEKTKVSEDETRKLKEKLVRLENELVARREEIREVSEANVKVKIDLKKLRLGHEQEVGKIQREVERLQRLLIDVEEANDTMKNAIKTLEEEKKSQSQESKLEIIDLQQTITNLEVKTKDLNEQVRQEKETMATEFSKTKAAMVNELSQKEAIIVDLSSKINESETKIKNVSKDYEEKMAKLRVELKNQKTLLEEQRVLEAQRNKEAEREKSLMKQTIKDLSTALESMRRDQKWIPMMEEQLEDADKQLDSEKAARKLDSEAKAAEIAKFNEAYQTELNRLQQQYDQEQQDLRNQLNSKETARSQSEEEKATLMRELNKTKNELLAKEYKVKILIEHVDKEAMATANRYAKFHNMLKRNHGGSDEEQDPAKKRALERSDTS</sequence>
<feature type="compositionally biased region" description="Basic and acidic residues" evidence="2">
    <location>
        <begin position="460"/>
        <end position="470"/>
    </location>
</feature>
<dbReference type="AlphaFoldDB" id="A0A2G5V8Z9"/>
<feature type="compositionally biased region" description="Basic and acidic residues" evidence="2">
    <location>
        <begin position="528"/>
        <end position="541"/>
    </location>
</feature>
<keyword evidence="1" id="KW-0175">Coiled coil</keyword>
<dbReference type="EMBL" id="PDUG01000002">
    <property type="protein sequence ID" value="PIC48249.1"/>
    <property type="molecule type" value="Genomic_DNA"/>
</dbReference>
<keyword evidence="4" id="KW-1185">Reference proteome</keyword>
<reference evidence="4" key="1">
    <citation type="submission" date="2017-10" db="EMBL/GenBank/DDBJ databases">
        <title>Rapid genome shrinkage in a self-fertile nematode reveals novel sperm competition proteins.</title>
        <authorList>
            <person name="Yin D."/>
            <person name="Schwarz E.M."/>
            <person name="Thomas C.G."/>
            <person name="Felde R.L."/>
            <person name="Korf I.F."/>
            <person name="Cutter A.D."/>
            <person name="Schartner C.M."/>
            <person name="Ralston E.J."/>
            <person name="Meyer B.J."/>
            <person name="Haag E.S."/>
        </authorList>
    </citation>
    <scope>NUCLEOTIDE SEQUENCE [LARGE SCALE GENOMIC DNA]</scope>
    <source>
        <strain evidence="4">JU1422</strain>
    </source>
</reference>
<dbReference type="Proteomes" id="UP000230233">
    <property type="component" value="Chromosome II"/>
</dbReference>
<evidence type="ECO:0000256" key="1">
    <source>
        <dbReference type="SAM" id="Coils"/>
    </source>
</evidence>
<dbReference type="STRING" id="1611254.A0A2G5V8Z9"/>
<evidence type="ECO:0000313" key="4">
    <source>
        <dbReference type="Proteomes" id="UP000230233"/>
    </source>
</evidence>